<dbReference type="AlphaFoldDB" id="B4IYS2"/>
<evidence type="ECO:0000313" key="2">
    <source>
        <dbReference type="EMBL" id="EDV96609.1"/>
    </source>
</evidence>
<gene>
    <name evidence="2" type="primary">Dgri\GH16349</name>
    <name evidence="2" type="ORF">Dgri_GH16349</name>
</gene>
<dbReference type="eggNOG" id="ENOG502TCIK">
    <property type="taxonomic scope" value="Eukaryota"/>
</dbReference>
<organism evidence="3">
    <name type="scientific">Drosophila grimshawi</name>
    <name type="common">Hawaiian fruit fly</name>
    <name type="synonym">Idiomyia grimshawi</name>
    <dbReference type="NCBI Taxonomy" id="7222"/>
    <lineage>
        <taxon>Eukaryota</taxon>
        <taxon>Metazoa</taxon>
        <taxon>Ecdysozoa</taxon>
        <taxon>Arthropoda</taxon>
        <taxon>Hexapoda</taxon>
        <taxon>Insecta</taxon>
        <taxon>Pterygota</taxon>
        <taxon>Neoptera</taxon>
        <taxon>Endopterygota</taxon>
        <taxon>Diptera</taxon>
        <taxon>Brachycera</taxon>
        <taxon>Muscomorpha</taxon>
        <taxon>Ephydroidea</taxon>
        <taxon>Drosophilidae</taxon>
        <taxon>Drosophila</taxon>
        <taxon>Hawaiian Drosophila</taxon>
    </lineage>
</organism>
<proteinExistence type="predicted"/>
<dbReference type="Pfam" id="PF15502">
    <property type="entry name" value="MPLKIP"/>
    <property type="match status" value="1"/>
</dbReference>
<feature type="compositionally biased region" description="Polar residues" evidence="1">
    <location>
        <begin position="94"/>
        <end position="104"/>
    </location>
</feature>
<dbReference type="EMBL" id="CH916366">
    <property type="protein sequence ID" value="EDV96609.1"/>
    <property type="molecule type" value="Genomic_DNA"/>
</dbReference>
<protein>
    <submittedName>
        <fullName evidence="2">GH16349</fullName>
    </submittedName>
</protein>
<dbReference type="KEGG" id="dgr:6557172"/>
<sequence length="138" mass="15784">MSQHAGGLQSPPTDRRQTTHNSNQNASHFYQSRKATPQSENGDFFFFEDRGQSSGEKRPHFYQNKTPQQDQRRNYGYRGGRGRGSHRSTFGDRSGNNPSSQYFHSSMLEDPWHELMERHNAIHGSVLSDDPRADIDAS</sequence>
<accession>B4IYS2</accession>
<feature type="compositionally biased region" description="Basic and acidic residues" evidence="1">
    <location>
        <begin position="47"/>
        <end position="59"/>
    </location>
</feature>
<feature type="region of interest" description="Disordered" evidence="1">
    <location>
        <begin position="1"/>
        <end position="104"/>
    </location>
</feature>
<keyword evidence="3" id="KW-1185">Reference proteome</keyword>
<dbReference type="InParanoid" id="B4IYS2"/>
<dbReference type="InterPro" id="IPR028265">
    <property type="entry name" value="TTDN1/SICKLE"/>
</dbReference>
<dbReference type="Proteomes" id="UP000001070">
    <property type="component" value="Unassembled WGS sequence"/>
</dbReference>
<dbReference type="HOGENOM" id="CLU_1645522_0_0_1"/>
<evidence type="ECO:0000256" key="1">
    <source>
        <dbReference type="SAM" id="MobiDB-lite"/>
    </source>
</evidence>
<evidence type="ECO:0000313" key="3">
    <source>
        <dbReference type="Proteomes" id="UP000001070"/>
    </source>
</evidence>
<dbReference type="PhylomeDB" id="B4IYS2"/>
<feature type="compositionally biased region" description="Polar residues" evidence="1">
    <location>
        <begin position="19"/>
        <end position="41"/>
    </location>
</feature>
<name>B4IYS2_DROGR</name>
<reference evidence="2 3" key="1">
    <citation type="journal article" date="2007" name="Nature">
        <title>Evolution of genes and genomes on the Drosophila phylogeny.</title>
        <authorList>
            <consortium name="Drosophila 12 Genomes Consortium"/>
            <person name="Clark A.G."/>
            <person name="Eisen M.B."/>
            <person name="Smith D.R."/>
            <person name="Bergman C.M."/>
            <person name="Oliver B."/>
            <person name="Markow T.A."/>
            <person name="Kaufman T.C."/>
            <person name="Kellis M."/>
            <person name="Gelbart W."/>
            <person name="Iyer V.N."/>
            <person name="Pollard D.A."/>
            <person name="Sackton T.B."/>
            <person name="Larracuente A.M."/>
            <person name="Singh N.D."/>
            <person name="Abad J.P."/>
            <person name="Abt D.N."/>
            <person name="Adryan B."/>
            <person name="Aguade M."/>
            <person name="Akashi H."/>
            <person name="Anderson W.W."/>
            <person name="Aquadro C.F."/>
            <person name="Ardell D.H."/>
            <person name="Arguello R."/>
            <person name="Artieri C.G."/>
            <person name="Barbash D.A."/>
            <person name="Barker D."/>
            <person name="Barsanti P."/>
            <person name="Batterham P."/>
            <person name="Batzoglou S."/>
            <person name="Begun D."/>
            <person name="Bhutkar A."/>
            <person name="Blanco E."/>
            <person name="Bosak S.A."/>
            <person name="Bradley R.K."/>
            <person name="Brand A.D."/>
            <person name="Brent M.R."/>
            <person name="Brooks A.N."/>
            <person name="Brown R.H."/>
            <person name="Butlin R.K."/>
            <person name="Caggese C."/>
            <person name="Calvi B.R."/>
            <person name="Bernardo de Carvalho A."/>
            <person name="Caspi A."/>
            <person name="Castrezana S."/>
            <person name="Celniker S.E."/>
            <person name="Chang J.L."/>
            <person name="Chapple C."/>
            <person name="Chatterji S."/>
            <person name="Chinwalla A."/>
            <person name="Civetta A."/>
            <person name="Clifton S.W."/>
            <person name="Comeron J.M."/>
            <person name="Costello J.C."/>
            <person name="Coyne J.A."/>
            <person name="Daub J."/>
            <person name="David R.G."/>
            <person name="Delcher A.L."/>
            <person name="Delehaunty K."/>
            <person name="Do C.B."/>
            <person name="Ebling H."/>
            <person name="Edwards K."/>
            <person name="Eickbush T."/>
            <person name="Evans J.D."/>
            <person name="Filipski A."/>
            <person name="Findeiss S."/>
            <person name="Freyhult E."/>
            <person name="Fulton L."/>
            <person name="Fulton R."/>
            <person name="Garcia A.C."/>
            <person name="Gardiner A."/>
            <person name="Garfield D.A."/>
            <person name="Garvin B.E."/>
            <person name="Gibson G."/>
            <person name="Gilbert D."/>
            <person name="Gnerre S."/>
            <person name="Godfrey J."/>
            <person name="Good R."/>
            <person name="Gotea V."/>
            <person name="Gravely B."/>
            <person name="Greenberg A.J."/>
            <person name="Griffiths-Jones S."/>
            <person name="Gross S."/>
            <person name="Guigo R."/>
            <person name="Gustafson E.A."/>
            <person name="Haerty W."/>
            <person name="Hahn M.W."/>
            <person name="Halligan D.L."/>
            <person name="Halpern A.L."/>
            <person name="Halter G.M."/>
            <person name="Han M.V."/>
            <person name="Heger A."/>
            <person name="Hillier L."/>
            <person name="Hinrichs A.S."/>
            <person name="Holmes I."/>
            <person name="Hoskins R.A."/>
            <person name="Hubisz M.J."/>
            <person name="Hultmark D."/>
            <person name="Huntley M.A."/>
            <person name="Jaffe D.B."/>
            <person name="Jagadeeshan S."/>
            <person name="Jeck W.R."/>
            <person name="Johnson J."/>
            <person name="Jones C.D."/>
            <person name="Jordan W.C."/>
            <person name="Karpen G.H."/>
            <person name="Kataoka E."/>
            <person name="Keightley P.D."/>
            <person name="Kheradpour P."/>
            <person name="Kirkness E.F."/>
            <person name="Koerich L.B."/>
            <person name="Kristiansen K."/>
            <person name="Kudrna D."/>
            <person name="Kulathinal R.J."/>
            <person name="Kumar S."/>
            <person name="Kwok R."/>
            <person name="Lander E."/>
            <person name="Langley C.H."/>
            <person name="Lapoint R."/>
            <person name="Lazzaro B.P."/>
            <person name="Lee S.J."/>
            <person name="Levesque L."/>
            <person name="Li R."/>
            <person name="Lin C.F."/>
            <person name="Lin M.F."/>
            <person name="Lindblad-Toh K."/>
            <person name="Llopart A."/>
            <person name="Long M."/>
            <person name="Low L."/>
            <person name="Lozovsky E."/>
            <person name="Lu J."/>
            <person name="Luo M."/>
            <person name="Machado C.A."/>
            <person name="Makalowski W."/>
            <person name="Marzo M."/>
            <person name="Matsuda M."/>
            <person name="Matzkin L."/>
            <person name="McAllister B."/>
            <person name="McBride C.S."/>
            <person name="McKernan B."/>
            <person name="McKernan K."/>
            <person name="Mendez-Lago M."/>
            <person name="Minx P."/>
            <person name="Mollenhauer M.U."/>
            <person name="Montooth K."/>
            <person name="Mount S.M."/>
            <person name="Mu X."/>
            <person name="Myers E."/>
            <person name="Negre B."/>
            <person name="Newfeld S."/>
            <person name="Nielsen R."/>
            <person name="Noor M.A."/>
            <person name="O'Grady P."/>
            <person name="Pachter L."/>
            <person name="Papaceit M."/>
            <person name="Parisi M.J."/>
            <person name="Parisi M."/>
            <person name="Parts L."/>
            <person name="Pedersen J.S."/>
            <person name="Pesole G."/>
            <person name="Phillippy A.M."/>
            <person name="Ponting C.P."/>
            <person name="Pop M."/>
            <person name="Porcelli D."/>
            <person name="Powell J.R."/>
            <person name="Prohaska S."/>
            <person name="Pruitt K."/>
            <person name="Puig M."/>
            <person name="Quesneville H."/>
            <person name="Ram K.R."/>
            <person name="Rand D."/>
            <person name="Rasmussen M.D."/>
            <person name="Reed L.K."/>
            <person name="Reenan R."/>
            <person name="Reily A."/>
            <person name="Remington K.A."/>
            <person name="Rieger T.T."/>
            <person name="Ritchie M.G."/>
            <person name="Robin C."/>
            <person name="Rogers Y.H."/>
            <person name="Rohde C."/>
            <person name="Rozas J."/>
            <person name="Rubenfield M.J."/>
            <person name="Ruiz A."/>
            <person name="Russo S."/>
            <person name="Salzberg S.L."/>
            <person name="Sanchez-Gracia A."/>
            <person name="Saranga D.J."/>
            <person name="Sato H."/>
            <person name="Schaeffer S.W."/>
            <person name="Schatz M.C."/>
            <person name="Schlenke T."/>
            <person name="Schwartz R."/>
            <person name="Segarra C."/>
            <person name="Singh R.S."/>
            <person name="Sirot L."/>
            <person name="Sirota M."/>
            <person name="Sisneros N.B."/>
            <person name="Smith C.D."/>
            <person name="Smith T.F."/>
            <person name="Spieth J."/>
            <person name="Stage D.E."/>
            <person name="Stark A."/>
            <person name="Stephan W."/>
            <person name="Strausberg R.L."/>
            <person name="Strempel S."/>
            <person name="Sturgill D."/>
            <person name="Sutton G."/>
            <person name="Sutton G.G."/>
            <person name="Tao W."/>
            <person name="Teichmann S."/>
            <person name="Tobari Y.N."/>
            <person name="Tomimura Y."/>
            <person name="Tsolas J.M."/>
            <person name="Valente V.L."/>
            <person name="Venter E."/>
            <person name="Venter J.C."/>
            <person name="Vicario S."/>
            <person name="Vieira F.G."/>
            <person name="Vilella A.J."/>
            <person name="Villasante A."/>
            <person name="Walenz B."/>
            <person name="Wang J."/>
            <person name="Wasserman M."/>
            <person name="Watts T."/>
            <person name="Wilson D."/>
            <person name="Wilson R.K."/>
            <person name="Wing R.A."/>
            <person name="Wolfner M.F."/>
            <person name="Wong A."/>
            <person name="Wong G.K."/>
            <person name="Wu C.I."/>
            <person name="Wu G."/>
            <person name="Yamamoto D."/>
            <person name="Yang H.P."/>
            <person name="Yang S.P."/>
            <person name="Yorke J.A."/>
            <person name="Yoshida K."/>
            <person name="Zdobnov E."/>
            <person name="Zhang P."/>
            <person name="Zhang Y."/>
            <person name="Zimin A.V."/>
            <person name="Baldwin J."/>
            <person name="Abdouelleil A."/>
            <person name="Abdulkadir J."/>
            <person name="Abebe A."/>
            <person name="Abera B."/>
            <person name="Abreu J."/>
            <person name="Acer S.C."/>
            <person name="Aftuck L."/>
            <person name="Alexander A."/>
            <person name="An P."/>
            <person name="Anderson E."/>
            <person name="Anderson S."/>
            <person name="Arachi H."/>
            <person name="Azer M."/>
            <person name="Bachantsang P."/>
            <person name="Barry A."/>
            <person name="Bayul T."/>
            <person name="Berlin A."/>
            <person name="Bessette D."/>
            <person name="Bloom T."/>
            <person name="Blye J."/>
            <person name="Boguslavskiy L."/>
            <person name="Bonnet C."/>
            <person name="Boukhgalter B."/>
            <person name="Bourzgui I."/>
            <person name="Brown A."/>
            <person name="Cahill P."/>
            <person name="Channer S."/>
            <person name="Cheshatsang Y."/>
            <person name="Chuda L."/>
            <person name="Citroen M."/>
            <person name="Collymore A."/>
            <person name="Cooke P."/>
            <person name="Costello M."/>
            <person name="D'Aco K."/>
            <person name="Daza R."/>
            <person name="De Haan G."/>
            <person name="DeGray S."/>
            <person name="DeMaso C."/>
            <person name="Dhargay N."/>
            <person name="Dooley K."/>
            <person name="Dooley E."/>
            <person name="Doricent M."/>
            <person name="Dorje P."/>
            <person name="Dorjee K."/>
            <person name="Dupes A."/>
            <person name="Elong R."/>
            <person name="Falk J."/>
            <person name="Farina A."/>
            <person name="Faro S."/>
            <person name="Ferguson D."/>
            <person name="Fisher S."/>
            <person name="Foley C.D."/>
            <person name="Franke A."/>
            <person name="Friedrich D."/>
            <person name="Gadbois L."/>
            <person name="Gearin G."/>
            <person name="Gearin C.R."/>
            <person name="Giannoukos G."/>
            <person name="Goode T."/>
            <person name="Graham J."/>
            <person name="Grandbois E."/>
            <person name="Grewal S."/>
            <person name="Gyaltsen K."/>
            <person name="Hafez N."/>
            <person name="Hagos B."/>
            <person name="Hall J."/>
            <person name="Henson C."/>
            <person name="Hollinger A."/>
            <person name="Honan T."/>
            <person name="Huard M.D."/>
            <person name="Hughes L."/>
            <person name="Hurhula B."/>
            <person name="Husby M.E."/>
            <person name="Kamat A."/>
            <person name="Kanga B."/>
            <person name="Kashin S."/>
            <person name="Khazanovich D."/>
            <person name="Kisner P."/>
            <person name="Lance K."/>
            <person name="Lara M."/>
            <person name="Lee W."/>
            <person name="Lennon N."/>
            <person name="Letendre F."/>
            <person name="LeVine R."/>
            <person name="Lipovsky A."/>
            <person name="Liu X."/>
            <person name="Liu J."/>
            <person name="Liu S."/>
            <person name="Lokyitsang T."/>
            <person name="Lokyitsang Y."/>
            <person name="Lubonja R."/>
            <person name="Lui A."/>
            <person name="MacDonald P."/>
            <person name="Magnisalis V."/>
            <person name="Maru K."/>
            <person name="Matthews C."/>
            <person name="McCusker W."/>
            <person name="McDonough S."/>
            <person name="Mehta T."/>
            <person name="Meldrim J."/>
            <person name="Meneus L."/>
            <person name="Mihai O."/>
            <person name="Mihalev A."/>
            <person name="Mihova T."/>
            <person name="Mittelman R."/>
            <person name="Mlenga V."/>
            <person name="Montmayeur A."/>
            <person name="Mulrain L."/>
            <person name="Navidi A."/>
            <person name="Naylor J."/>
            <person name="Negash T."/>
            <person name="Nguyen T."/>
            <person name="Nguyen N."/>
            <person name="Nicol R."/>
            <person name="Norbu C."/>
            <person name="Norbu N."/>
            <person name="Novod N."/>
            <person name="O'Neill B."/>
            <person name="Osman S."/>
            <person name="Markiewicz E."/>
            <person name="Oyono O.L."/>
            <person name="Patti C."/>
            <person name="Phunkhang P."/>
            <person name="Pierre F."/>
            <person name="Priest M."/>
            <person name="Raghuraman S."/>
            <person name="Rege F."/>
            <person name="Reyes R."/>
            <person name="Rise C."/>
            <person name="Rogov P."/>
            <person name="Ross K."/>
            <person name="Ryan E."/>
            <person name="Settipalli S."/>
            <person name="Shea T."/>
            <person name="Sherpa N."/>
            <person name="Shi L."/>
            <person name="Shih D."/>
            <person name="Sparrow T."/>
            <person name="Spaulding J."/>
            <person name="Stalker J."/>
            <person name="Stange-Thomann N."/>
            <person name="Stavropoulos S."/>
            <person name="Stone C."/>
            <person name="Strader C."/>
            <person name="Tesfaye S."/>
            <person name="Thomson T."/>
            <person name="Thoulutsang Y."/>
            <person name="Thoulutsang D."/>
            <person name="Topham K."/>
            <person name="Topping I."/>
            <person name="Tsamla T."/>
            <person name="Vassiliev H."/>
            <person name="Vo A."/>
            <person name="Wangchuk T."/>
            <person name="Wangdi T."/>
            <person name="Weiand M."/>
            <person name="Wilkinson J."/>
            <person name="Wilson A."/>
            <person name="Yadav S."/>
            <person name="Young G."/>
            <person name="Yu Q."/>
            <person name="Zembek L."/>
            <person name="Zhong D."/>
            <person name="Zimmer A."/>
            <person name="Zwirko Z."/>
            <person name="Jaffe D.B."/>
            <person name="Alvarez P."/>
            <person name="Brockman W."/>
            <person name="Butler J."/>
            <person name="Chin C."/>
            <person name="Gnerre S."/>
            <person name="Grabherr M."/>
            <person name="Kleber M."/>
            <person name="Mauceli E."/>
            <person name="MacCallum I."/>
        </authorList>
    </citation>
    <scope>NUCLEOTIDE SEQUENCE [LARGE SCALE GENOMIC DNA]</scope>
    <source>
        <strain evidence="3">Tucson 15287-2541.00</strain>
    </source>
</reference>
<dbReference type="OrthoDB" id="8067710at2759"/>